<sequence length="241" mass="26292">MFELLSPDQTSRKPRTNHAHVVAELGGEIVAGVFPIGSTLPGDAELEQRFQVSRTVLREAMKTLAAKGLVEARARIGTRVTDRKRWNLFDSDVLSWHFKYSSNEDLFKHLVDVRLTLEPAAAAMAALHASEEDIAELYKHADDMATAESSTDFVRADLQLHLAILGMSKNPFMWSVGSLIGAALNRIFHRSSPASNPEDIARNAGNHRAIVDAIAARDQDAASAAMRKVIIVGAERVAGKA</sequence>
<dbReference type="InterPro" id="IPR036388">
    <property type="entry name" value="WH-like_DNA-bd_sf"/>
</dbReference>
<dbReference type="SMART" id="SM00895">
    <property type="entry name" value="FCD"/>
    <property type="match status" value="1"/>
</dbReference>
<name>A0A1M7IC89_9HYPH</name>
<dbReference type="Pfam" id="PF07729">
    <property type="entry name" value="FCD"/>
    <property type="match status" value="1"/>
</dbReference>
<evidence type="ECO:0000256" key="2">
    <source>
        <dbReference type="ARBA" id="ARBA00023125"/>
    </source>
</evidence>
<reference evidence="5 6" key="1">
    <citation type="submission" date="2016-11" db="EMBL/GenBank/DDBJ databases">
        <authorList>
            <person name="Jaros S."/>
            <person name="Januszkiewicz K."/>
            <person name="Wedrychowicz H."/>
        </authorList>
    </citation>
    <scope>NUCLEOTIDE SEQUENCE [LARGE SCALE GENOMIC DNA]</scope>
    <source>
        <strain evidence="5 6">DSM 22153</strain>
    </source>
</reference>
<evidence type="ECO:0000313" key="5">
    <source>
        <dbReference type="EMBL" id="SHM38372.1"/>
    </source>
</evidence>
<keyword evidence="6" id="KW-1185">Reference proteome</keyword>
<organism evidence="5 6">
    <name type="scientific">Roseibium suaedae</name>
    <dbReference type="NCBI Taxonomy" id="735517"/>
    <lineage>
        <taxon>Bacteria</taxon>
        <taxon>Pseudomonadati</taxon>
        <taxon>Pseudomonadota</taxon>
        <taxon>Alphaproteobacteria</taxon>
        <taxon>Hyphomicrobiales</taxon>
        <taxon>Stappiaceae</taxon>
        <taxon>Roseibium</taxon>
    </lineage>
</organism>
<dbReference type="PRINTS" id="PR00035">
    <property type="entry name" value="HTHGNTR"/>
</dbReference>
<dbReference type="CDD" id="cd07377">
    <property type="entry name" value="WHTH_GntR"/>
    <property type="match status" value="1"/>
</dbReference>
<evidence type="ECO:0000256" key="3">
    <source>
        <dbReference type="ARBA" id="ARBA00023163"/>
    </source>
</evidence>
<dbReference type="SMART" id="SM00345">
    <property type="entry name" value="HTH_GNTR"/>
    <property type="match status" value="1"/>
</dbReference>
<dbReference type="GO" id="GO:0003677">
    <property type="term" value="F:DNA binding"/>
    <property type="evidence" value="ECO:0007669"/>
    <property type="project" value="UniProtKB-KW"/>
</dbReference>
<dbReference type="Proteomes" id="UP000186002">
    <property type="component" value="Unassembled WGS sequence"/>
</dbReference>
<dbReference type="SUPFAM" id="SSF46785">
    <property type="entry name" value="Winged helix' DNA-binding domain"/>
    <property type="match status" value="1"/>
</dbReference>
<evidence type="ECO:0000313" key="6">
    <source>
        <dbReference type="Proteomes" id="UP000186002"/>
    </source>
</evidence>
<dbReference type="GO" id="GO:0003700">
    <property type="term" value="F:DNA-binding transcription factor activity"/>
    <property type="evidence" value="ECO:0007669"/>
    <property type="project" value="InterPro"/>
</dbReference>
<dbReference type="EMBL" id="FRBW01000002">
    <property type="protein sequence ID" value="SHM38372.1"/>
    <property type="molecule type" value="Genomic_DNA"/>
</dbReference>
<dbReference type="Pfam" id="PF00392">
    <property type="entry name" value="GntR"/>
    <property type="match status" value="1"/>
</dbReference>
<evidence type="ECO:0000259" key="4">
    <source>
        <dbReference type="PROSITE" id="PS50949"/>
    </source>
</evidence>
<feature type="domain" description="HTH gntR-type" evidence="4">
    <location>
        <begin position="15"/>
        <end position="83"/>
    </location>
</feature>
<dbReference type="STRING" id="735517.SAMN05444272_2495"/>
<dbReference type="RefSeq" id="WP_073013479.1">
    <property type="nucleotide sequence ID" value="NZ_FRBW01000002.1"/>
</dbReference>
<dbReference type="Gene3D" id="1.20.120.530">
    <property type="entry name" value="GntR ligand-binding domain-like"/>
    <property type="match status" value="1"/>
</dbReference>
<dbReference type="PANTHER" id="PTHR43537:SF44">
    <property type="entry name" value="GNTR FAMILY REGULATORY PROTEIN"/>
    <property type="match status" value="1"/>
</dbReference>
<dbReference type="InterPro" id="IPR011711">
    <property type="entry name" value="GntR_C"/>
</dbReference>
<dbReference type="InterPro" id="IPR036390">
    <property type="entry name" value="WH_DNA-bd_sf"/>
</dbReference>
<protein>
    <submittedName>
        <fullName evidence="5">Transcriptional regulator, GntR family</fullName>
    </submittedName>
</protein>
<evidence type="ECO:0000256" key="1">
    <source>
        <dbReference type="ARBA" id="ARBA00023015"/>
    </source>
</evidence>
<keyword evidence="1" id="KW-0805">Transcription regulation</keyword>
<gene>
    <name evidence="5" type="ORF">SAMN05444272_2495</name>
</gene>
<keyword evidence="2" id="KW-0238">DNA-binding</keyword>
<proteinExistence type="predicted"/>
<dbReference type="PROSITE" id="PS50949">
    <property type="entry name" value="HTH_GNTR"/>
    <property type="match status" value="1"/>
</dbReference>
<dbReference type="InterPro" id="IPR000524">
    <property type="entry name" value="Tscrpt_reg_HTH_GntR"/>
</dbReference>
<dbReference type="SUPFAM" id="SSF48008">
    <property type="entry name" value="GntR ligand-binding domain-like"/>
    <property type="match status" value="1"/>
</dbReference>
<accession>A0A1M7IC89</accession>
<dbReference type="InterPro" id="IPR008920">
    <property type="entry name" value="TF_FadR/GntR_C"/>
</dbReference>
<dbReference type="OrthoDB" id="9028214at2"/>
<dbReference type="Gene3D" id="1.10.10.10">
    <property type="entry name" value="Winged helix-like DNA-binding domain superfamily/Winged helix DNA-binding domain"/>
    <property type="match status" value="1"/>
</dbReference>
<dbReference type="AlphaFoldDB" id="A0A1M7IC89"/>
<keyword evidence="3" id="KW-0804">Transcription</keyword>
<dbReference type="PANTHER" id="PTHR43537">
    <property type="entry name" value="TRANSCRIPTIONAL REGULATOR, GNTR FAMILY"/>
    <property type="match status" value="1"/>
</dbReference>